<evidence type="ECO:0000256" key="2">
    <source>
        <dbReference type="ARBA" id="ARBA00023125"/>
    </source>
</evidence>
<dbReference type="PROSITE" id="PS01117">
    <property type="entry name" value="HTH_MARR_1"/>
    <property type="match status" value="1"/>
</dbReference>
<dbReference type="InterPro" id="IPR023187">
    <property type="entry name" value="Tscrpt_reg_MarR-type_CS"/>
</dbReference>
<protein>
    <submittedName>
        <fullName evidence="5">DNA-binding MarR family transcriptional regulator</fullName>
    </submittedName>
</protein>
<evidence type="ECO:0000259" key="4">
    <source>
        <dbReference type="PROSITE" id="PS50995"/>
    </source>
</evidence>
<proteinExistence type="predicted"/>
<evidence type="ECO:0000313" key="5">
    <source>
        <dbReference type="EMBL" id="MBB4101794.1"/>
    </source>
</evidence>
<dbReference type="Pfam" id="PF01047">
    <property type="entry name" value="MarR"/>
    <property type="match status" value="1"/>
</dbReference>
<name>A0A7W6NZ25_9HYPH</name>
<dbReference type="InterPro" id="IPR036388">
    <property type="entry name" value="WH-like_DNA-bd_sf"/>
</dbReference>
<dbReference type="PRINTS" id="PR00598">
    <property type="entry name" value="HTHMARR"/>
</dbReference>
<keyword evidence="2 5" id="KW-0238">DNA-binding</keyword>
<dbReference type="PANTHER" id="PTHR42756:SF1">
    <property type="entry name" value="TRANSCRIPTIONAL REPRESSOR OF EMRAB OPERON"/>
    <property type="match status" value="1"/>
</dbReference>
<keyword evidence="3" id="KW-0804">Transcription</keyword>
<dbReference type="PANTHER" id="PTHR42756">
    <property type="entry name" value="TRANSCRIPTIONAL REGULATOR, MARR"/>
    <property type="match status" value="1"/>
</dbReference>
<dbReference type="SUPFAM" id="SSF46785">
    <property type="entry name" value="Winged helix' DNA-binding domain"/>
    <property type="match status" value="1"/>
</dbReference>
<dbReference type="EMBL" id="JACIDU010000001">
    <property type="protein sequence ID" value="MBB4101794.1"/>
    <property type="molecule type" value="Genomic_DNA"/>
</dbReference>
<dbReference type="GO" id="GO:0003700">
    <property type="term" value="F:DNA-binding transcription factor activity"/>
    <property type="evidence" value="ECO:0007669"/>
    <property type="project" value="InterPro"/>
</dbReference>
<dbReference type="PROSITE" id="PS50995">
    <property type="entry name" value="HTH_MARR_2"/>
    <property type="match status" value="1"/>
</dbReference>
<dbReference type="Proteomes" id="UP000584824">
    <property type="component" value="Unassembled WGS sequence"/>
</dbReference>
<feature type="domain" description="HTH marR-type" evidence="4">
    <location>
        <begin position="1"/>
        <end position="133"/>
    </location>
</feature>
<sequence length="138" mass="15431">MNSATYLASQLAKSFSRSLQERSASVGFLPGQFPVLVELWNGDGLTQKDLLDRLDVEQATLANTLSRMERDGLIERKTHPQDKRKQVIRLTDKANSMRDAAITAATAADDALFAGFRTFERELMLEYIRRIIGNAGKV</sequence>
<dbReference type="InterPro" id="IPR036390">
    <property type="entry name" value="WH_DNA-bd_sf"/>
</dbReference>
<evidence type="ECO:0000256" key="1">
    <source>
        <dbReference type="ARBA" id="ARBA00023015"/>
    </source>
</evidence>
<keyword evidence="1" id="KW-0805">Transcription regulation</keyword>
<dbReference type="SMART" id="SM00347">
    <property type="entry name" value="HTH_MARR"/>
    <property type="match status" value="1"/>
</dbReference>
<dbReference type="RefSeq" id="WP_183788686.1">
    <property type="nucleotide sequence ID" value="NZ_JACIDU010000001.1"/>
</dbReference>
<organism evidence="5 6">
    <name type="scientific">Allorhizobium borbori</name>
    <dbReference type="NCBI Taxonomy" id="485907"/>
    <lineage>
        <taxon>Bacteria</taxon>
        <taxon>Pseudomonadati</taxon>
        <taxon>Pseudomonadota</taxon>
        <taxon>Alphaproteobacteria</taxon>
        <taxon>Hyphomicrobiales</taxon>
        <taxon>Rhizobiaceae</taxon>
        <taxon>Rhizobium/Agrobacterium group</taxon>
        <taxon>Allorhizobium</taxon>
    </lineage>
</organism>
<dbReference type="GO" id="GO:0003677">
    <property type="term" value="F:DNA binding"/>
    <property type="evidence" value="ECO:0007669"/>
    <property type="project" value="UniProtKB-KW"/>
</dbReference>
<evidence type="ECO:0000256" key="3">
    <source>
        <dbReference type="ARBA" id="ARBA00023163"/>
    </source>
</evidence>
<comment type="caution">
    <text evidence="5">The sequence shown here is derived from an EMBL/GenBank/DDBJ whole genome shotgun (WGS) entry which is preliminary data.</text>
</comment>
<dbReference type="Gene3D" id="1.10.10.10">
    <property type="entry name" value="Winged helix-like DNA-binding domain superfamily/Winged helix DNA-binding domain"/>
    <property type="match status" value="1"/>
</dbReference>
<gene>
    <name evidence="5" type="ORF">GGQ66_000310</name>
</gene>
<keyword evidence="6" id="KW-1185">Reference proteome</keyword>
<dbReference type="InterPro" id="IPR000835">
    <property type="entry name" value="HTH_MarR-typ"/>
</dbReference>
<dbReference type="AlphaFoldDB" id="A0A7W6NZ25"/>
<reference evidence="5 6" key="1">
    <citation type="submission" date="2020-08" db="EMBL/GenBank/DDBJ databases">
        <title>Genomic Encyclopedia of Type Strains, Phase IV (KMG-IV): sequencing the most valuable type-strain genomes for metagenomic binning, comparative biology and taxonomic classification.</title>
        <authorList>
            <person name="Goeker M."/>
        </authorList>
    </citation>
    <scope>NUCLEOTIDE SEQUENCE [LARGE SCALE GENOMIC DNA]</scope>
    <source>
        <strain evidence="5 6">DSM 26385</strain>
    </source>
</reference>
<evidence type="ECO:0000313" key="6">
    <source>
        <dbReference type="Proteomes" id="UP000584824"/>
    </source>
</evidence>
<accession>A0A7W6NZ25</accession>